<protein>
    <submittedName>
        <fullName evidence="3">MLP-like protein 31</fullName>
    </submittedName>
</protein>
<dbReference type="OrthoDB" id="1072116at2759"/>
<proteinExistence type="inferred from homology"/>
<dbReference type="PANTHER" id="PTHR31338:SF16">
    <property type="entry name" value="POLYKETIDE CYCLASE_DEHYDRASE AND LIPID TRANSPORT SUPERFAMILY PROTEIN"/>
    <property type="match status" value="1"/>
</dbReference>
<dbReference type="GO" id="GO:0006952">
    <property type="term" value="P:defense response"/>
    <property type="evidence" value="ECO:0007669"/>
    <property type="project" value="InterPro"/>
</dbReference>
<dbReference type="Proteomes" id="UP001165190">
    <property type="component" value="Unassembled WGS sequence"/>
</dbReference>
<dbReference type="Pfam" id="PF00407">
    <property type="entry name" value="Bet_v_1"/>
    <property type="match status" value="1"/>
</dbReference>
<dbReference type="SUPFAM" id="SSF55961">
    <property type="entry name" value="Bet v1-like"/>
    <property type="match status" value="1"/>
</dbReference>
<dbReference type="SMART" id="SM01037">
    <property type="entry name" value="Bet_v_1"/>
    <property type="match status" value="1"/>
</dbReference>
<feature type="domain" description="Bet v I/Major latex protein" evidence="2">
    <location>
        <begin position="2"/>
        <end position="151"/>
    </location>
</feature>
<gene>
    <name evidence="3" type="ORF">HRI_002433300</name>
</gene>
<keyword evidence="4" id="KW-1185">Reference proteome</keyword>
<dbReference type="PANTHER" id="PTHR31338">
    <property type="entry name" value="POLYKETIDE CYCLASE/DEHYDRASE AND LIPID TRANSPORT SUPERFAMILY PROTEIN"/>
    <property type="match status" value="1"/>
</dbReference>
<dbReference type="Gene3D" id="3.30.530.20">
    <property type="match status" value="1"/>
</dbReference>
<dbReference type="InterPro" id="IPR052006">
    <property type="entry name" value="MLP-like"/>
</dbReference>
<dbReference type="AlphaFoldDB" id="A0A9W7I4Y5"/>
<dbReference type="GO" id="GO:0004864">
    <property type="term" value="F:protein phosphatase inhibitor activity"/>
    <property type="evidence" value="ECO:0007669"/>
    <property type="project" value="InterPro"/>
</dbReference>
<evidence type="ECO:0000313" key="4">
    <source>
        <dbReference type="Proteomes" id="UP001165190"/>
    </source>
</evidence>
<reference evidence="3" key="1">
    <citation type="submission" date="2023-05" db="EMBL/GenBank/DDBJ databases">
        <title>Genome and transcriptome analyses reveal genes involved in the formation of fine ridges on petal epidermal cells in Hibiscus trionum.</title>
        <authorList>
            <person name="Koshimizu S."/>
            <person name="Masuda S."/>
            <person name="Ishii T."/>
            <person name="Shirasu K."/>
            <person name="Hoshino A."/>
            <person name="Arita M."/>
        </authorList>
    </citation>
    <scope>NUCLEOTIDE SEQUENCE</scope>
    <source>
        <strain evidence="3">Hamamatsu line</strain>
    </source>
</reference>
<dbReference type="CDD" id="cd07816">
    <property type="entry name" value="Bet_v1-like"/>
    <property type="match status" value="1"/>
</dbReference>
<evidence type="ECO:0000259" key="2">
    <source>
        <dbReference type="SMART" id="SM01037"/>
    </source>
</evidence>
<evidence type="ECO:0000313" key="3">
    <source>
        <dbReference type="EMBL" id="GMI87640.1"/>
    </source>
</evidence>
<comment type="similarity">
    <text evidence="1">Belongs to the MLP family.</text>
</comment>
<dbReference type="InterPro" id="IPR024949">
    <property type="entry name" value="Bet_v_I_allergen"/>
</dbReference>
<name>A0A9W7I4Y5_HIBTR</name>
<dbReference type="GO" id="GO:0010427">
    <property type="term" value="F:abscisic acid binding"/>
    <property type="evidence" value="ECO:0007669"/>
    <property type="project" value="InterPro"/>
</dbReference>
<dbReference type="InterPro" id="IPR000916">
    <property type="entry name" value="Bet_v_I/MLP"/>
</dbReference>
<dbReference type="GO" id="GO:0038023">
    <property type="term" value="F:signaling receptor activity"/>
    <property type="evidence" value="ECO:0007669"/>
    <property type="project" value="InterPro"/>
</dbReference>
<dbReference type="EMBL" id="BSYR01000022">
    <property type="protein sequence ID" value="GMI87640.1"/>
    <property type="molecule type" value="Genomic_DNA"/>
</dbReference>
<organism evidence="3 4">
    <name type="scientific">Hibiscus trionum</name>
    <name type="common">Flower of an hour</name>
    <dbReference type="NCBI Taxonomy" id="183268"/>
    <lineage>
        <taxon>Eukaryota</taxon>
        <taxon>Viridiplantae</taxon>
        <taxon>Streptophyta</taxon>
        <taxon>Embryophyta</taxon>
        <taxon>Tracheophyta</taxon>
        <taxon>Spermatophyta</taxon>
        <taxon>Magnoliopsida</taxon>
        <taxon>eudicotyledons</taxon>
        <taxon>Gunneridae</taxon>
        <taxon>Pentapetalae</taxon>
        <taxon>rosids</taxon>
        <taxon>malvids</taxon>
        <taxon>Malvales</taxon>
        <taxon>Malvaceae</taxon>
        <taxon>Malvoideae</taxon>
        <taxon>Hibiscus</taxon>
    </lineage>
</organism>
<comment type="caution">
    <text evidence="3">The sequence shown here is derived from an EMBL/GenBank/DDBJ whole genome shotgun (WGS) entry which is preliminary data.</text>
</comment>
<dbReference type="GO" id="GO:0009738">
    <property type="term" value="P:abscisic acid-activated signaling pathway"/>
    <property type="evidence" value="ECO:0007669"/>
    <property type="project" value="InterPro"/>
</dbReference>
<dbReference type="PRINTS" id="PR00634">
    <property type="entry name" value="BETALLERGEN"/>
</dbReference>
<sequence>MAQIRKMERQVVIESPADKFYDAFRTKARWIPKMSNGIMTDGKLVQGDWNTVGAIRLWSYVSQGKTEMVKELYESVDDKNKKMVFKMVEGQVLSYYKSWRTVFNIMPFGQGSLVKWSMEFEKQNDDIPDPVEYADFLVTLAKNIDAYLLNV</sequence>
<evidence type="ECO:0000256" key="1">
    <source>
        <dbReference type="ARBA" id="ARBA00038242"/>
    </source>
</evidence>
<dbReference type="InterPro" id="IPR023393">
    <property type="entry name" value="START-like_dom_sf"/>
</dbReference>
<accession>A0A9W7I4Y5</accession>